<name>A0ABU4SW50_9PSEU</name>
<dbReference type="Gene3D" id="3.90.550.10">
    <property type="entry name" value="Spore Coat Polysaccharide Biosynthesis Protein SpsA, Chain A"/>
    <property type="match status" value="1"/>
</dbReference>
<evidence type="ECO:0000259" key="5">
    <source>
        <dbReference type="Pfam" id="PF00535"/>
    </source>
</evidence>
<evidence type="ECO:0000256" key="1">
    <source>
        <dbReference type="ARBA" id="ARBA00004776"/>
    </source>
</evidence>
<comment type="similarity">
    <text evidence="2">Belongs to the glycosyltransferase 2 family.</text>
</comment>
<keyword evidence="4 6" id="KW-0808">Transferase</keyword>
<accession>A0ABU4SW50</accession>
<evidence type="ECO:0000313" key="7">
    <source>
        <dbReference type="Proteomes" id="UP001285521"/>
    </source>
</evidence>
<evidence type="ECO:0000256" key="3">
    <source>
        <dbReference type="ARBA" id="ARBA00022676"/>
    </source>
</evidence>
<dbReference type="EC" id="2.4.-.-" evidence="6"/>
<dbReference type="SUPFAM" id="SSF53448">
    <property type="entry name" value="Nucleotide-diphospho-sugar transferases"/>
    <property type="match status" value="1"/>
</dbReference>
<reference evidence="6 7" key="1">
    <citation type="submission" date="2023-11" db="EMBL/GenBank/DDBJ databases">
        <title>Lentzea sokolovensis, sp. nov., Lentzea kristufkii, sp. nov., and Lentzea miocenensis, sp. nov., rare actinobacteria from Sokolov Coal Basin, Miocene lacustrine sediment, Czech Republic.</title>
        <authorList>
            <person name="Lara A."/>
            <person name="Kotroba L."/>
            <person name="Nouioui I."/>
            <person name="Neumann-Schaal M."/>
            <person name="Mast Y."/>
            <person name="Chronakova A."/>
        </authorList>
    </citation>
    <scope>NUCLEOTIDE SEQUENCE [LARGE SCALE GENOMIC DNA]</scope>
    <source>
        <strain evidence="6 7">BCCO 10_0856</strain>
    </source>
</reference>
<keyword evidence="3 6" id="KW-0328">Glycosyltransferase</keyword>
<evidence type="ECO:0000256" key="4">
    <source>
        <dbReference type="ARBA" id="ARBA00022679"/>
    </source>
</evidence>
<dbReference type="PANTHER" id="PTHR43179">
    <property type="entry name" value="RHAMNOSYLTRANSFERASE WBBL"/>
    <property type="match status" value="1"/>
</dbReference>
<dbReference type="Pfam" id="PF00535">
    <property type="entry name" value="Glycos_transf_2"/>
    <property type="match status" value="1"/>
</dbReference>
<dbReference type="PANTHER" id="PTHR43179:SF12">
    <property type="entry name" value="GALACTOFURANOSYLTRANSFERASE GLFT2"/>
    <property type="match status" value="1"/>
</dbReference>
<dbReference type="InterPro" id="IPR029044">
    <property type="entry name" value="Nucleotide-diphossugar_trans"/>
</dbReference>
<dbReference type="GO" id="GO:0016757">
    <property type="term" value="F:glycosyltransferase activity"/>
    <property type="evidence" value="ECO:0007669"/>
    <property type="project" value="UniProtKB-KW"/>
</dbReference>
<protein>
    <submittedName>
        <fullName evidence="6">Glycosyltransferase</fullName>
        <ecNumber evidence="6">2.4.-.-</ecNumber>
    </submittedName>
</protein>
<comment type="caution">
    <text evidence="6">The sequence shown here is derived from an EMBL/GenBank/DDBJ whole genome shotgun (WGS) entry which is preliminary data.</text>
</comment>
<dbReference type="InterPro" id="IPR001173">
    <property type="entry name" value="Glyco_trans_2-like"/>
</dbReference>
<gene>
    <name evidence="6" type="ORF">SK803_07945</name>
</gene>
<dbReference type="Proteomes" id="UP001285521">
    <property type="component" value="Unassembled WGS sequence"/>
</dbReference>
<dbReference type="RefSeq" id="WP_319965150.1">
    <property type="nucleotide sequence ID" value="NZ_JAXAVW010000005.1"/>
</dbReference>
<keyword evidence="7" id="KW-1185">Reference proteome</keyword>
<dbReference type="EMBL" id="JAXAVW010000005">
    <property type="protein sequence ID" value="MDX8030140.1"/>
    <property type="molecule type" value="Genomic_DNA"/>
</dbReference>
<evidence type="ECO:0000313" key="6">
    <source>
        <dbReference type="EMBL" id="MDX8030140.1"/>
    </source>
</evidence>
<evidence type="ECO:0000256" key="2">
    <source>
        <dbReference type="ARBA" id="ARBA00006739"/>
    </source>
</evidence>
<reference evidence="6 7" key="2">
    <citation type="submission" date="2023-11" db="EMBL/GenBank/DDBJ databases">
        <authorList>
            <person name="Lara A.C."/>
            <person name="Chronakova A."/>
        </authorList>
    </citation>
    <scope>NUCLEOTIDE SEQUENCE [LARGE SCALE GENOMIC DNA]</scope>
    <source>
        <strain evidence="6 7">BCCO 10_0856</strain>
    </source>
</reference>
<sequence>MRLTFAVIPTHDRPAELRQTIESLALPPERVLVIDNASTPPVADVAAHVVRDEEQPPNISRLWNIGLNWAHEQAAGEKYAVAVLNDDLVLPPGFLAAMVGALDRYGAAIAYPDRSGDNADWHNTEQGPVLKVDRMTGYAFVVDGEANLRADERFRWWYGDDDLEWQAQAAGGTVRVGGVTVEHLYSNVSTYEDPTLVAQTEVDAQSFIAKWGRPSWLFPTTTS</sequence>
<feature type="domain" description="Glycosyltransferase 2-like" evidence="5">
    <location>
        <begin position="7"/>
        <end position="127"/>
    </location>
</feature>
<comment type="pathway">
    <text evidence="1">Cell wall biogenesis; cell wall polysaccharide biosynthesis.</text>
</comment>
<organism evidence="6 7">
    <name type="scientific">Lentzea miocenica</name>
    <dbReference type="NCBI Taxonomy" id="3095431"/>
    <lineage>
        <taxon>Bacteria</taxon>
        <taxon>Bacillati</taxon>
        <taxon>Actinomycetota</taxon>
        <taxon>Actinomycetes</taxon>
        <taxon>Pseudonocardiales</taxon>
        <taxon>Pseudonocardiaceae</taxon>
        <taxon>Lentzea</taxon>
    </lineage>
</organism>
<proteinExistence type="inferred from homology"/>